<proteinExistence type="predicted"/>
<accession>A0A0V1C789</accession>
<keyword evidence="3" id="KW-1185">Reference proteome</keyword>
<evidence type="ECO:0000313" key="3">
    <source>
        <dbReference type="Proteomes" id="UP000054653"/>
    </source>
</evidence>
<comment type="caution">
    <text evidence="1">The sequence shown here is derived from an EMBL/GenBank/DDBJ whole genome shotgun (WGS) entry which is preliminary data.</text>
</comment>
<name>A0A0V1C789_TRIBR</name>
<evidence type="ECO:0000313" key="2">
    <source>
        <dbReference type="EMBL" id="KRY44655.1"/>
    </source>
</evidence>
<protein>
    <submittedName>
        <fullName evidence="1">Uncharacterized protein</fullName>
    </submittedName>
</protein>
<organism evidence="1 3">
    <name type="scientific">Trichinella britovi</name>
    <name type="common">Parasitic roundworm</name>
    <dbReference type="NCBI Taxonomy" id="45882"/>
    <lineage>
        <taxon>Eukaryota</taxon>
        <taxon>Metazoa</taxon>
        <taxon>Ecdysozoa</taxon>
        <taxon>Nematoda</taxon>
        <taxon>Enoplea</taxon>
        <taxon>Dorylaimia</taxon>
        <taxon>Trichinellida</taxon>
        <taxon>Trichinellidae</taxon>
        <taxon>Trichinella</taxon>
    </lineage>
</organism>
<gene>
    <name evidence="1" type="ORF">T03_15965</name>
    <name evidence="2" type="ORF">T03_570</name>
</gene>
<dbReference type="EMBL" id="JYDI01000529">
    <property type="protein sequence ID" value="KRY44611.1"/>
    <property type="molecule type" value="Genomic_DNA"/>
</dbReference>
<dbReference type="Proteomes" id="UP000054653">
    <property type="component" value="Unassembled WGS sequence"/>
</dbReference>
<dbReference type="AlphaFoldDB" id="A0A0V1C789"/>
<sequence>MDWDPSGLWGAVRGVPEGRGDSGMFLHAILDLKRMFIRAGGTSLISETLQLLKTTGAESISASNDD</sequence>
<dbReference type="EMBL" id="JYDI01000517">
    <property type="protein sequence ID" value="KRY44655.1"/>
    <property type="molecule type" value="Genomic_DNA"/>
</dbReference>
<reference evidence="1 3" key="1">
    <citation type="submission" date="2015-01" db="EMBL/GenBank/DDBJ databases">
        <title>Evolution of Trichinella species and genotypes.</title>
        <authorList>
            <person name="Korhonen P.K."/>
            <person name="Edoardo P."/>
            <person name="Giuseppe L.R."/>
            <person name="Gasser R.B."/>
        </authorList>
    </citation>
    <scope>NUCLEOTIDE SEQUENCE [LARGE SCALE GENOMIC DNA]</scope>
    <source>
        <strain evidence="1">ISS120</strain>
    </source>
</reference>
<evidence type="ECO:0000313" key="1">
    <source>
        <dbReference type="EMBL" id="KRY44611.1"/>
    </source>
</evidence>